<name>A0ABS8P9R4_9PSEU</name>
<dbReference type="Gene3D" id="3.30.530.20">
    <property type="match status" value="1"/>
</dbReference>
<comment type="caution">
    <text evidence="3">The sequence shown here is derived from an EMBL/GenBank/DDBJ whole genome shotgun (WGS) entry which is preliminary data.</text>
</comment>
<feature type="domain" description="Activator of Hsp90 ATPase homologue 1/2-like C-terminal" evidence="2">
    <location>
        <begin position="15"/>
        <end position="141"/>
    </location>
</feature>
<dbReference type="InterPro" id="IPR013538">
    <property type="entry name" value="ASHA1/2-like_C"/>
</dbReference>
<gene>
    <name evidence="3" type="ORF">LQ327_16670</name>
</gene>
<proteinExistence type="inferred from homology"/>
<dbReference type="EMBL" id="JAJNDB010000003">
    <property type="protein sequence ID" value="MCD2195001.1"/>
    <property type="molecule type" value="Genomic_DNA"/>
</dbReference>
<sequence>MGFPDRIERSIDLAHPPERVWSAITTADGLAAWFGDRAEIDLRPGGAARVVWTAEGHDQQLRVERVEEPRVFGFTWRIAGLPQEDPRRTYVEFILEPTGAGTRLQVVETGFAQLGPEEHASAHSGNTAGWAHELGDLAAHLDGVHAA</sequence>
<evidence type="ECO:0000256" key="1">
    <source>
        <dbReference type="ARBA" id="ARBA00006817"/>
    </source>
</evidence>
<reference evidence="3 4" key="1">
    <citation type="submission" date="2021-11" db="EMBL/GenBank/DDBJ databases">
        <title>Draft genome sequence of Actinomycetospora sp. SF1 isolated from the rhizosphere soil.</title>
        <authorList>
            <person name="Duangmal K."/>
            <person name="Chantavorakit T."/>
        </authorList>
    </citation>
    <scope>NUCLEOTIDE SEQUENCE [LARGE SCALE GENOMIC DNA]</scope>
    <source>
        <strain evidence="3 4">TBRC 5722</strain>
    </source>
</reference>
<organism evidence="3 4">
    <name type="scientific">Actinomycetospora endophytica</name>
    <dbReference type="NCBI Taxonomy" id="2291215"/>
    <lineage>
        <taxon>Bacteria</taxon>
        <taxon>Bacillati</taxon>
        <taxon>Actinomycetota</taxon>
        <taxon>Actinomycetes</taxon>
        <taxon>Pseudonocardiales</taxon>
        <taxon>Pseudonocardiaceae</taxon>
        <taxon>Actinomycetospora</taxon>
    </lineage>
</organism>
<dbReference type="RefSeq" id="WP_230735637.1">
    <property type="nucleotide sequence ID" value="NZ_JAJNDB010000003.1"/>
</dbReference>
<dbReference type="Proteomes" id="UP001199469">
    <property type="component" value="Unassembled WGS sequence"/>
</dbReference>
<evidence type="ECO:0000313" key="3">
    <source>
        <dbReference type="EMBL" id="MCD2195001.1"/>
    </source>
</evidence>
<dbReference type="InterPro" id="IPR023393">
    <property type="entry name" value="START-like_dom_sf"/>
</dbReference>
<protein>
    <submittedName>
        <fullName evidence="3">SRPBCC domain-containing protein</fullName>
    </submittedName>
</protein>
<evidence type="ECO:0000313" key="4">
    <source>
        <dbReference type="Proteomes" id="UP001199469"/>
    </source>
</evidence>
<dbReference type="SUPFAM" id="SSF55961">
    <property type="entry name" value="Bet v1-like"/>
    <property type="match status" value="1"/>
</dbReference>
<accession>A0ABS8P9R4</accession>
<dbReference type="Pfam" id="PF08327">
    <property type="entry name" value="AHSA1"/>
    <property type="match status" value="1"/>
</dbReference>
<comment type="similarity">
    <text evidence="1">Belongs to the AHA1 family.</text>
</comment>
<evidence type="ECO:0000259" key="2">
    <source>
        <dbReference type="Pfam" id="PF08327"/>
    </source>
</evidence>
<keyword evidence="4" id="KW-1185">Reference proteome</keyword>